<evidence type="ECO:0000256" key="1">
    <source>
        <dbReference type="SAM" id="MobiDB-lite"/>
    </source>
</evidence>
<sequence length="160" mass="15592">MAAIAVVAVIAVAAAAFLFLRPSGSPRAAAPSTPVAPTGSAAAVTPASPTPGPVQSGPCPQAASTLKPKLIEAAYAAIGGSAVAKNVTFVNGPVCDGGSYAWGLLKAQDAGGEPLDQLAMLFKVDGGKVTVPIWAAQCLQPAQFPAGAPAGSKQSLACQA</sequence>
<name>A0ABN2H6V4_9ACTN</name>
<accession>A0ABN2H6V4</accession>
<evidence type="ECO:0000313" key="3">
    <source>
        <dbReference type="Proteomes" id="UP001500618"/>
    </source>
</evidence>
<comment type="caution">
    <text evidence="2">The sequence shown here is derived from an EMBL/GenBank/DDBJ whole genome shotgun (WGS) entry which is preliminary data.</text>
</comment>
<gene>
    <name evidence="2" type="ORF">GCM10009765_34960</name>
</gene>
<reference evidence="2 3" key="1">
    <citation type="journal article" date="2019" name="Int. J. Syst. Evol. Microbiol.">
        <title>The Global Catalogue of Microorganisms (GCM) 10K type strain sequencing project: providing services to taxonomists for standard genome sequencing and annotation.</title>
        <authorList>
            <consortium name="The Broad Institute Genomics Platform"/>
            <consortium name="The Broad Institute Genome Sequencing Center for Infectious Disease"/>
            <person name="Wu L."/>
            <person name="Ma J."/>
        </authorList>
    </citation>
    <scope>NUCLEOTIDE SEQUENCE [LARGE SCALE GENOMIC DNA]</scope>
    <source>
        <strain evidence="2 3">JCM 14718</strain>
    </source>
</reference>
<organism evidence="2 3">
    <name type="scientific">Fodinicola feengrottensis</name>
    <dbReference type="NCBI Taxonomy" id="435914"/>
    <lineage>
        <taxon>Bacteria</taxon>
        <taxon>Bacillati</taxon>
        <taxon>Actinomycetota</taxon>
        <taxon>Actinomycetes</taxon>
        <taxon>Mycobacteriales</taxon>
        <taxon>Fodinicola</taxon>
    </lineage>
</organism>
<protein>
    <submittedName>
        <fullName evidence="2">Uncharacterized protein</fullName>
    </submittedName>
</protein>
<feature type="compositionally biased region" description="Low complexity" evidence="1">
    <location>
        <begin position="29"/>
        <end position="47"/>
    </location>
</feature>
<feature type="region of interest" description="Disordered" evidence="1">
    <location>
        <begin position="29"/>
        <end position="59"/>
    </location>
</feature>
<evidence type="ECO:0000313" key="2">
    <source>
        <dbReference type="EMBL" id="GAA1682792.1"/>
    </source>
</evidence>
<keyword evidence="3" id="KW-1185">Reference proteome</keyword>
<proteinExistence type="predicted"/>
<dbReference type="EMBL" id="BAAANY010000010">
    <property type="protein sequence ID" value="GAA1682792.1"/>
    <property type="molecule type" value="Genomic_DNA"/>
</dbReference>
<dbReference type="Proteomes" id="UP001500618">
    <property type="component" value="Unassembled WGS sequence"/>
</dbReference>